<protein>
    <submittedName>
        <fullName evidence="1">DNA-binding protein snt1</fullName>
    </submittedName>
</protein>
<keyword evidence="1" id="KW-0238">DNA-binding</keyword>
<comment type="caution">
    <text evidence="1">The sequence shown here is derived from an EMBL/GenBank/DDBJ whole genome shotgun (WGS) entry which is preliminary data.</text>
</comment>
<name>A0ACC2TFR6_9FUNG</name>
<gene>
    <name evidence="1" type="primary">SNT1_1</name>
    <name evidence="1" type="ORF">DSO57_1017871</name>
</gene>
<evidence type="ECO:0000313" key="1">
    <source>
        <dbReference type="EMBL" id="KAJ9073311.1"/>
    </source>
</evidence>
<dbReference type="Proteomes" id="UP001165960">
    <property type="component" value="Unassembled WGS sequence"/>
</dbReference>
<evidence type="ECO:0000313" key="2">
    <source>
        <dbReference type="Proteomes" id="UP001165960"/>
    </source>
</evidence>
<dbReference type="EMBL" id="QTSX02002916">
    <property type="protein sequence ID" value="KAJ9073311.1"/>
    <property type="molecule type" value="Genomic_DNA"/>
</dbReference>
<accession>A0ACC2TFR6</accession>
<organism evidence="1 2">
    <name type="scientific">Entomophthora muscae</name>
    <dbReference type="NCBI Taxonomy" id="34485"/>
    <lineage>
        <taxon>Eukaryota</taxon>
        <taxon>Fungi</taxon>
        <taxon>Fungi incertae sedis</taxon>
        <taxon>Zoopagomycota</taxon>
        <taxon>Entomophthoromycotina</taxon>
        <taxon>Entomophthoromycetes</taxon>
        <taxon>Entomophthorales</taxon>
        <taxon>Entomophthoraceae</taxon>
        <taxon>Entomophthora</taxon>
    </lineage>
</organism>
<proteinExistence type="predicted"/>
<keyword evidence="2" id="KW-1185">Reference proteome</keyword>
<reference evidence="1" key="1">
    <citation type="submission" date="2022-04" db="EMBL/GenBank/DDBJ databases">
        <title>Genome of the entomopathogenic fungus Entomophthora muscae.</title>
        <authorList>
            <person name="Elya C."/>
            <person name="Lovett B.R."/>
            <person name="Lee E."/>
            <person name="Macias A.M."/>
            <person name="Hajek A.E."/>
            <person name="De Bivort B.L."/>
            <person name="Kasson M.T."/>
            <person name="De Fine Licht H.H."/>
            <person name="Stajich J.E."/>
        </authorList>
    </citation>
    <scope>NUCLEOTIDE SEQUENCE</scope>
    <source>
        <strain evidence="1">Berkeley</strain>
    </source>
</reference>
<sequence length="688" mass="77742">MDHLEPKQKISSQSGSQNKMKLSKLSNSVDRITSSSKQDEKTFKNNRIKDEGLSTSHILTHSSSNDNVPPKGSNTASKASEGAVIPEKDAEYQSEDHIAKLIEQGKTAIGPPSLQTAILKHLIKANAFPAVRSTDFTKQPYYIGNLLRLKASRTKVAFLLSRRKRRTKQSLYKASKDYKRLYDDWQGRSTRSYGRRKSRNRGQDEPLHYKYSGGDVVRSEKEYLETLQSLASADNVSQGIVNMCTSADIPAMNPHAPQPMNNSNGLVLDPKVHFFRNANADHWTKQEEALFVEAYLQHPKQFGKIAQALPKKTPSQCVLFYYRSKKSIDLKAQLDKKRKAQVQKSRRRSNTFGRKPRGREKNKQSIPSPDHRSRKSRKDDQVVPSPAVSSSSPEQLDVVGDKDISKSNYQAEESLIKPEAEEIPDDLPPLEASPSLSPCHSPAKAEVVKEEARKSPPSSEASGVKSITKINALLNSPTDAPEPKWNQSAMLEWFGENNNTAPPEEPVPVLEAPVLHVGSPVRRRPVQETHQYRTQRMPSHHQEQSHQASYRQPSSYYHSNKHPSTSSWTSNQSSFYPSNPHSSQPPRMNSSMTSQRSRLYHNIPYHGSTNTQRQQYGYHSYQRQPAFSYRESAQTLQPRLHQPILSMRDPIEPQRLRPSNLNGPRAYPQNPNSDPAQSLGSRFNTRHI</sequence>